<dbReference type="RefSeq" id="XP_019087588.1">
    <property type="nucleotide sequence ID" value="XM_019232043.1"/>
</dbReference>
<evidence type="ECO:0000313" key="4">
    <source>
        <dbReference type="Proteomes" id="UP000694864"/>
    </source>
</evidence>
<gene>
    <name evidence="5" type="primary">LOC109127404</name>
</gene>
<feature type="coiled-coil region" evidence="1">
    <location>
        <begin position="119"/>
        <end position="153"/>
    </location>
</feature>
<evidence type="ECO:0000259" key="3">
    <source>
        <dbReference type="Pfam" id="PF13713"/>
    </source>
</evidence>
<protein>
    <submittedName>
        <fullName evidence="5">Uncharacterized protein LOC109127404</fullName>
    </submittedName>
</protein>
<reference evidence="4" key="1">
    <citation type="journal article" date="2014" name="Nat. Commun.">
        <title>The emerging biofuel crop Camelina sativa retains a highly undifferentiated hexaploid genome structure.</title>
        <authorList>
            <person name="Kagale S."/>
            <person name="Koh C."/>
            <person name="Nixon J."/>
            <person name="Bollina V."/>
            <person name="Clarke W.E."/>
            <person name="Tuteja R."/>
            <person name="Spillane C."/>
            <person name="Robinson S.J."/>
            <person name="Links M.G."/>
            <person name="Clarke C."/>
            <person name="Higgins E.E."/>
            <person name="Huebert T."/>
            <person name="Sharpe A.G."/>
            <person name="Parkin I.A."/>
        </authorList>
    </citation>
    <scope>NUCLEOTIDE SEQUENCE [LARGE SCALE GENOMIC DNA]</scope>
    <source>
        <strain evidence="4">cv. DH55</strain>
    </source>
</reference>
<evidence type="ECO:0000313" key="5">
    <source>
        <dbReference type="RefSeq" id="XP_019087588.1"/>
    </source>
</evidence>
<dbReference type="InterPro" id="IPR027988">
    <property type="entry name" value="BRX_N"/>
</dbReference>
<evidence type="ECO:0000256" key="1">
    <source>
        <dbReference type="SAM" id="Coils"/>
    </source>
</evidence>
<accession>A0ABM1QLF0</accession>
<dbReference type="Pfam" id="PF13713">
    <property type="entry name" value="BRX_N"/>
    <property type="match status" value="1"/>
</dbReference>
<sequence>MPRLSGENKDRLDKAEIRLAKSGIPSNIDLIKQLDSRAARQGKKADAFSLVRTSQTPLLQLKDAFTNVADLRRGPPKPAVTPSGASSRSVSPFSRRSSPPRSVTPIPLTAGLGFSTSIADSLKKSNELLNQEVVKLRAQAESLRHRCEAQEFEVQKSVKKVQEAMNLVAEESAKSEVAKEVIKSLTAQVLA</sequence>
<keyword evidence="1" id="KW-0175">Coiled coil</keyword>
<evidence type="ECO:0000256" key="2">
    <source>
        <dbReference type="SAM" id="MobiDB-lite"/>
    </source>
</evidence>
<feature type="compositionally biased region" description="Low complexity" evidence="2">
    <location>
        <begin position="82"/>
        <end position="101"/>
    </location>
</feature>
<proteinExistence type="predicted"/>
<feature type="region of interest" description="Disordered" evidence="2">
    <location>
        <begin position="69"/>
        <end position="105"/>
    </location>
</feature>
<dbReference type="Proteomes" id="UP000694864">
    <property type="component" value="Chromosome 11"/>
</dbReference>
<feature type="domain" description="Transcription factor BREVIS RADIX N-terminal" evidence="3">
    <location>
        <begin position="170"/>
        <end position="188"/>
    </location>
</feature>
<keyword evidence="4" id="KW-1185">Reference proteome</keyword>
<reference evidence="5" key="2">
    <citation type="submission" date="2025-08" db="UniProtKB">
        <authorList>
            <consortium name="RefSeq"/>
        </authorList>
    </citation>
    <scope>IDENTIFICATION</scope>
    <source>
        <tissue evidence="5">Leaf</tissue>
    </source>
</reference>
<name>A0ABM1QLF0_CAMSA</name>
<organism evidence="4 5">
    <name type="scientific">Camelina sativa</name>
    <name type="common">False flax</name>
    <name type="synonym">Myagrum sativum</name>
    <dbReference type="NCBI Taxonomy" id="90675"/>
    <lineage>
        <taxon>Eukaryota</taxon>
        <taxon>Viridiplantae</taxon>
        <taxon>Streptophyta</taxon>
        <taxon>Embryophyta</taxon>
        <taxon>Tracheophyta</taxon>
        <taxon>Spermatophyta</taxon>
        <taxon>Magnoliopsida</taxon>
        <taxon>eudicotyledons</taxon>
        <taxon>Gunneridae</taxon>
        <taxon>Pentapetalae</taxon>
        <taxon>rosids</taxon>
        <taxon>malvids</taxon>
        <taxon>Brassicales</taxon>
        <taxon>Brassicaceae</taxon>
        <taxon>Camelineae</taxon>
        <taxon>Camelina</taxon>
    </lineage>
</organism>
<dbReference type="GeneID" id="109127404"/>